<dbReference type="InterPro" id="IPR050552">
    <property type="entry name" value="LacD_aldolase"/>
</dbReference>
<dbReference type="RefSeq" id="WP_090397779.1">
    <property type="nucleotide sequence ID" value="NZ_FNEN01000005.1"/>
</dbReference>
<dbReference type="NCBIfam" id="NF009498">
    <property type="entry name" value="PRK12858.1"/>
    <property type="match status" value="1"/>
</dbReference>
<dbReference type="InterPro" id="IPR002915">
    <property type="entry name" value="DeoC/FbaB/LacD_aldolase"/>
</dbReference>
<dbReference type="InterPro" id="IPR013785">
    <property type="entry name" value="Aldolase_TIM"/>
</dbReference>
<dbReference type="HAMAP" id="MF_00734">
    <property type="entry name" value="LacD"/>
    <property type="match status" value="1"/>
</dbReference>
<dbReference type="GO" id="GO:0061595">
    <property type="term" value="F:6-deoxy-6-sulfofructose-1-phosphate aldolase activity"/>
    <property type="evidence" value="ECO:0007669"/>
    <property type="project" value="TreeGrafter"/>
</dbReference>
<evidence type="ECO:0000256" key="1">
    <source>
        <dbReference type="ARBA" id="ARBA00000567"/>
    </source>
</evidence>
<gene>
    <name evidence="6" type="primary">lacD</name>
    <name evidence="7" type="ORF">SAMN04488123_105167</name>
</gene>
<dbReference type="NCBIfam" id="NF009065">
    <property type="entry name" value="PRK12399.1"/>
    <property type="match status" value="1"/>
</dbReference>
<dbReference type="AlphaFoldDB" id="A0A1G8N4B9"/>
<dbReference type="UniPathway" id="UPA00704">
    <property type="reaction ID" value="UER00716"/>
</dbReference>
<evidence type="ECO:0000256" key="4">
    <source>
        <dbReference type="ARBA" id="ARBA00022736"/>
    </source>
</evidence>
<dbReference type="GO" id="GO:0019512">
    <property type="term" value="P:lactose catabolic process via tagatose-6-phosphate"/>
    <property type="evidence" value="ECO:0007669"/>
    <property type="project" value="UniProtKB-UniRule"/>
</dbReference>
<evidence type="ECO:0000313" key="7">
    <source>
        <dbReference type="EMBL" id="SDI74410.1"/>
    </source>
</evidence>
<dbReference type="SMART" id="SM01133">
    <property type="entry name" value="DeoC"/>
    <property type="match status" value="1"/>
</dbReference>
<dbReference type="EMBL" id="FNEN01000005">
    <property type="protein sequence ID" value="SDI74410.1"/>
    <property type="molecule type" value="Genomic_DNA"/>
</dbReference>
<dbReference type="Pfam" id="PF01791">
    <property type="entry name" value="DeoC"/>
    <property type="match status" value="1"/>
</dbReference>
<dbReference type="GO" id="GO:0009025">
    <property type="term" value="F:tagatose-bisphosphate aldolase activity"/>
    <property type="evidence" value="ECO:0007669"/>
    <property type="project" value="UniProtKB-UniRule"/>
</dbReference>
<evidence type="ECO:0000256" key="2">
    <source>
        <dbReference type="ARBA" id="ARBA00005191"/>
    </source>
</evidence>
<dbReference type="NCBIfam" id="TIGR01232">
    <property type="entry name" value="lacD"/>
    <property type="match status" value="1"/>
</dbReference>
<dbReference type="GO" id="GO:2001059">
    <property type="term" value="P:D-tagatose 6-phosphate catabolic process"/>
    <property type="evidence" value="ECO:0007669"/>
    <property type="project" value="UniProtKB-UniRule"/>
</dbReference>
<comment type="pathway">
    <text evidence="2 6">Carbohydrate metabolism; D-tagatose 6-phosphate degradation; D-glyceraldehyde 3-phosphate and glycerone phosphate from D-tagatose 6-phosphate: step 2/2.</text>
</comment>
<name>A0A1G8N4B9_9BACI</name>
<organism evidence="7 8">
    <name type="scientific">Natribacillus halophilus</name>
    <dbReference type="NCBI Taxonomy" id="549003"/>
    <lineage>
        <taxon>Bacteria</taxon>
        <taxon>Bacillati</taxon>
        <taxon>Bacillota</taxon>
        <taxon>Bacilli</taxon>
        <taxon>Bacillales</taxon>
        <taxon>Bacillaceae</taxon>
        <taxon>Natribacillus</taxon>
    </lineage>
</organism>
<dbReference type="PANTHER" id="PTHR39340:SF1">
    <property type="entry name" value="SULFOFRUCTOSEPHOSPHATE ALDOLASE"/>
    <property type="match status" value="1"/>
</dbReference>
<evidence type="ECO:0000256" key="5">
    <source>
        <dbReference type="ARBA" id="ARBA00023239"/>
    </source>
</evidence>
<dbReference type="OrthoDB" id="106309at2"/>
<keyword evidence="5 6" id="KW-0456">Lyase</keyword>
<keyword evidence="4 6" id="KW-0423">Lactose metabolism</keyword>
<dbReference type="PANTHER" id="PTHR39340">
    <property type="entry name" value="SULFOFRUCTOSEPHOSPHATE ALDOLASE"/>
    <property type="match status" value="1"/>
</dbReference>
<dbReference type="EC" id="4.1.2.40" evidence="6"/>
<dbReference type="SUPFAM" id="SSF51569">
    <property type="entry name" value="Aldolase"/>
    <property type="match status" value="1"/>
</dbReference>
<reference evidence="7 8" key="1">
    <citation type="submission" date="2016-10" db="EMBL/GenBank/DDBJ databases">
        <authorList>
            <person name="de Groot N.N."/>
        </authorList>
    </citation>
    <scope>NUCLEOTIDE SEQUENCE [LARGE SCALE GENOMIC DNA]</scope>
    <source>
        <strain evidence="7 8">DSM 21771</strain>
    </source>
</reference>
<comment type="similarity">
    <text evidence="3 6">Belongs to the aldolase LacD family.</text>
</comment>
<dbReference type="GO" id="GO:0009024">
    <property type="term" value="F:tagatose-6-phosphate kinase activity"/>
    <property type="evidence" value="ECO:0007669"/>
    <property type="project" value="InterPro"/>
</dbReference>
<dbReference type="GO" id="GO:1902777">
    <property type="term" value="P:6-sulfoquinovose(1-) catabolic process"/>
    <property type="evidence" value="ECO:0007669"/>
    <property type="project" value="TreeGrafter"/>
</dbReference>
<keyword evidence="8" id="KW-1185">Reference proteome</keyword>
<proteinExistence type="inferred from homology"/>
<evidence type="ECO:0000313" key="8">
    <source>
        <dbReference type="Proteomes" id="UP000198853"/>
    </source>
</evidence>
<sequence length="318" mass="35664">MSKHDKLQKITNENGIINALAIDQRGALKRMLGEEASESEMARFKTLVSRELTNDASAILLDPEYGWQAADARHEDAGLLMAYEKTGYDKEVPGRLPDLLDEWSVYRLKEQGADAIKILLYYDVDEEEAINIQKKAFIERVGSECAAVDLPYFLEILTYDSELSDTKGKAFAELKPHKVIESMKEFSAERYQVDVLKIEVPVNMAFVEGYGDEVVYTKEQAAQYFKEQSDATNLPFIFLSAGVSAELFRETLVFAAKAGSKYNGVLCGRATWKGAASAFLEGGEEQALRWLKHEGRENIQDLNETLQDNATPMKGLFS</sequence>
<accession>A0A1G8N4B9</accession>
<protein>
    <recommendedName>
        <fullName evidence="6">Tagatose 1,6-diphosphate aldolase</fullName>
        <ecNumber evidence="6">4.1.2.40</ecNumber>
    </recommendedName>
    <alternativeName>
        <fullName evidence="6">D-tagatose-1,6-bisphosphate aldolase</fullName>
    </alternativeName>
    <alternativeName>
        <fullName evidence="6">Tagatose-bisphosphate aldolase</fullName>
    </alternativeName>
</protein>
<evidence type="ECO:0000256" key="3">
    <source>
        <dbReference type="ARBA" id="ARBA00008679"/>
    </source>
</evidence>
<dbReference type="Proteomes" id="UP000198853">
    <property type="component" value="Unassembled WGS sequence"/>
</dbReference>
<comment type="catalytic activity">
    <reaction evidence="1 6">
        <text>D-tagatofuranose 1,6-bisphosphate = D-glyceraldehyde 3-phosphate + dihydroxyacetone phosphate</text>
        <dbReference type="Rhea" id="RHEA:22948"/>
        <dbReference type="ChEBI" id="CHEBI:57642"/>
        <dbReference type="ChEBI" id="CHEBI:58694"/>
        <dbReference type="ChEBI" id="CHEBI:59776"/>
        <dbReference type="EC" id="4.1.2.40"/>
    </reaction>
</comment>
<evidence type="ECO:0000256" key="6">
    <source>
        <dbReference type="HAMAP-Rule" id="MF_00734"/>
    </source>
</evidence>
<dbReference type="Gene3D" id="3.20.20.70">
    <property type="entry name" value="Aldolase class I"/>
    <property type="match status" value="1"/>
</dbReference>
<dbReference type="InterPro" id="IPR005927">
    <property type="entry name" value="Tag_1.6-dipho_adolase"/>
</dbReference>